<dbReference type="PROSITE" id="PS01021">
    <property type="entry name" value="COPROGEN_OXIDASE"/>
    <property type="match status" value="1"/>
</dbReference>
<comment type="caution">
    <text evidence="8">The sequence shown here is derived from an EMBL/GenBank/DDBJ whole genome shotgun (WGS) entry which is preliminary data.</text>
</comment>
<reference evidence="8 9" key="1">
    <citation type="submission" date="2020-02" db="EMBL/GenBank/DDBJ databases">
        <title>Draft genome sequence of two Spirosoma agri KCTC 52727 and Spirosoma terrae KCTC 52035.</title>
        <authorList>
            <person name="Rojas J."/>
            <person name="Ambika Manirajan B."/>
            <person name="Ratering S."/>
            <person name="Suarez C."/>
            <person name="Schnell S."/>
        </authorList>
    </citation>
    <scope>NUCLEOTIDE SEQUENCE [LARGE SCALE GENOMIC DNA]</scope>
    <source>
        <strain evidence="8 9">KCTC 52727</strain>
    </source>
</reference>
<dbReference type="PRINTS" id="PR00073">
    <property type="entry name" value="COPRGNOXDASE"/>
</dbReference>
<evidence type="ECO:0000256" key="3">
    <source>
        <dbReference type="ARBA" id="ARBA00011738"/>
    </source>
</evidence>
<evidence type="ECO:0000256" key="4">
    <source>
        <dbReference type="ARBA" id="ARBA00012869"/>
    </source>
</evidence>
<dbReference type="InterPro" id="IPR036406">
    <property type="entry name" value="Coprogen_oxidase_aer_sf"/>
</dbReference>
<gene>
    <name evidence="8" type="primary">hemF</name>
    <name evidence="8" type="ORF">GK091_09840</name>
</gene>
<protein>
    <recommendedName>
        <fullName evidence="4">coproporphyrinogen oxidase</fullName>
        <ecNumber evidence="4">1.3.3.3</ecNumber>
    </recommendedName>
</protein>
<dbReference type="SUPFAM" id="SSF102886">
    <property type="entry name" value="Coproporphyrinogen III oxidase"/>
    <property type="match status" value="1"/>
</dbReference>
<dbReference type="EMBL" id="JAAGNZ010000001">
    <property type="protein sequence ID" value="NEU67180.1"/>
    <property type="molecule type" value="Genomic_DNA"/>
</dbReference>
<dbReference type="PIRSF" id="PIRSF000166">
    <property type="entry name" value="Coproporphyri_ox"/>
    <property type="match status" value="1"/>
</dbReference>
<accession>A0A6M0IFV8</accession>
<comment type="subunit">
    <text evidence="3">Homodimer.</text>
</comment>
<organism evidence="8 9">
    <name type="scientific">Spirosoma agri</name>
    <dbReference type="NCBI Taxonomy" id="1987381"/>
    <lineage>
        <taxon>Bacteria</taxon>
        <taxon>Pseudomonadati</taxon>
        <taxon>Bacteroidota</taxon>
        <taxon>Cytophagia</taxon>
        <taxon>Cytophagales</taxon>
        <taxon>Cytophagaceae</taxon>
        <taxon>Spirosoma</taxon>
    </lineage>
</organism>
<dbReference type="AlphaFoldDB" id="A0A6M0IFV8"/>
<dbReference type="Proteomes" id="UP000477386">
    <property type="component" value="Unassembled WGS sequence"/>
</dbReference>
<evidence type="ECO:0000256" key="1">
    <source>
        <dbReference type="ARBA" id="ARBA00005168"/>
    </source>
</evidence>
<evidence type="ECO:0000256" key="7">
    <source>
        <dbReference type="ARBA" id="ARBA00023244"/>
    </source>
</evidence>
<comment type="similarity">
    <text evidence="2">Belongs to the aerobic coproporphyrinogen-III oxidase family.</text>
</comment>
<keyword evidence="7" id="KW-0627">Porphyrin biosynthesis</keyword>
<keyword evidence="9" id="KW-1185">Reference proteome</keyword>
<dbReference type="EC" id="1.3.3.3" evidence="4"/>
<dbReference type="InterPro" id="IPR001260">
    <property type="entry name" value="Coprogen_oxidase_aer"/>
</dbReference>
<dbReference type="InterPro" id="IPR018375">
    <property type="entry name" value="Coprogen_oxidase_CS"/>
</dbReference>
<keyword evidence="5 8" id="KW-0560">Oxidoreductase</keyword>
<dbReference type="GO" id="GO:0006782">
    <property type="term" value="P:protoporphyrinogen IX biosynthetic process"/>
    <property type="evidence" value="ECO:0007669"/>
    <property type="project" value="TreeGrafter"/>
</dbReference>
<dbReference type="PANTHER" id="PTHR10755:SF0">
    <property type="entry name" value="OXYGEN-DEPENDENT COPROPORPHYRINOGEN-III OXIDASE, MITOCHONDRIAL"/>
    <property type="match status" value="1"/>
</dbReference>
<evidence type="ECO:0000256" key="2">
    <source>
        <dbReference type="ARBA" id="ARBA00010644"/>
    </source>
</evidence>
<evidence type="ECO:0000313" key="8">
    <source>
        <dbReference type="EMBL" id="NEU67180.1"/>
    </source>
</evidence>
<sequence>MTSEQLSTKETITAFFIDLQDRICQSLEGADEVGTFREDAWERPGGGGGRSRTLTNGAVIEKGGVGFSAVHGEATESTLRSLNLTEPAEFYATGVSIVLHPHNPMVPIIHMNVRYFEMSSGQCWFGGGIDLTPHYVVEEDARWFHQTLKSVCDRHDPAYHAKFKPWADDYFYIPHRQETRGIGGIFFDYLKPADAAHKADLFAFVQDVGNTFAPIYTHFMHKNRDLPFGEREKQWQLLRRGRYVEFNLVWDRGTKFGLETNGRTESILMSMPPQANWAYDFRPESGSREEQTLTQLRKGIDWV</sequence>
<evidence type="ECO:0000256" key="6">
    <source>
        <dbReference type="ARBA" id="ARBA00023133"/>
    </source>
</evidence>
<keyword evidence="6" id="KW-0350">Heme biosynthesis</keyword>
<dbReference type="Gene3D" id="3.40.1500.10">
    <property type="entry name" value="Coproporphyrinogen III oxidase, aerobic"/>
    <property type="match status" value="1"/>
</dbReference>
<dbReference type="NCBIfam" id="NF003727">
    <property type="entry name" value="PRK05330.1"/>
    <property type="match status" value="1"/>
</dbReference>
<name>A0A6M0IFV8_9BACT</name>
<dbReference type="PANTHER" id="PTHR10755">
    <property type="entry name" value="COPROPORPHYRINOGEN III OXIDASE, MITOCHONDRIAL"/>
    <property type="match status" value="1"/>
</dbReference>
<evidence type="ECO:0000256" key="5">
    <source>
        <dbReference type="ARBA" id="ARBA00023002"/>
    </source>
</evidence>
<proteinExistence type="inferred from homology"/>
<dbReference type="Pfam" id="PF01218">
    <property type="entry name" value="Coprogen_oxidas"/>
    <property type="match status" value="1"/>
</dbReference>
<dbReference type="GO" id="GO:0004109">
    <property type="term" value="F:coproporphyrinogen oxidase activity"/>
    <property type="evidence" value="ECO:0007669"/>
    <property type="project" value="UniProtKB-EC"/>
</dbReference>
<evidence type="ECO:0000313" key="9">
    <source>
        <dbReference type="Proteomes" id="UP000477386"/>
    </source>
</evidence>
<comment type="pathway">
    <text evidence="1">Porphyrin-containing compound metabolism; protoporphyrin-IX biosynthesis; protoporphyrinogen-IX from coproporphyrinogen-III (O2 route): step 1/1.</text>
</comment>
<dbReference type="GO" id="GO:0005737">
    <property type="term" value="C:cytoplasm"/>
    <property type="evidence" value="ECO:0007669"/>
    <property type="project" value="TreeGrafter"/>
</dbReference>